<dbReference type="Proteomes" id="UP000020681">
    <property type="component" value="Unassembled WGS sequence"/>
</dbReference>
<protein>
    <submittedName>
        <fullName evidence="5">Enoyl-CoA hydratase/isomerase family protein</fullName>
    </submittedName>
</protein>
<proteinExistence type="inferred from homology"/>
<gene>
    <name evidence="5" type="ORF">I551_2998</name>
</gene>
<keyword evidence="2" id="KW-0443">Lipid metabolism</keyword>
<organism evidence="5 6">
    <name type="scientific">Mycobacterium ulcerans str. Harvey</name>
    <dbReference type="NCBI Taxonomy" id="1299332"/>
    <lineage>
        <taxon>Bacteria</taxon>
        <taxon>Bacillati</taxon>
        <taxon>Actinomycetota</taxon>
        <taxon>Actinomycetes</taxon>
        <taxon>Mycobacteriales</taxon>
        <taxon>Mycobacteriaceae</taxon>
        <taxon>Mycobacterium</taxon>
        <taxon>Mycobacterium ulcerans group</taxon>
    </lineage>
</organism>
<evidence type="ECO:0000256" key="2">
    <source>
        <dbReference type="ARBA" id="ARBA00023098"/>
    </source>
</evidence>
<dbReference type="InterPro" id="IPR029045">
    <property type="entry name" value="ClpP/crotonase-like_dom_sf"/>
</dbReference>
<keyword evidence="3" id="KW-0456">Lyase</keyword>
<dbReference type="SUPFAM" id="SSF52096">
    <property type="entry name" value="ClpP/crotonase"/>
    <property type="match status" value="1"/>
</dbReference>
<evidence type="ECO:0000256" key="3">
    <source>
        <dbReference type="ARBA" id="ARBA00023239"/>
    </source>
</evidence>
<evidence type="ECO:0000313" key="6">
    <source>
        <dbReference type="Proteomes" id="UP000020681"/>
    </source>
</evidence>
<evidence type="ECO:0000256" key="4">
    <source>
        <dbReference type="SAM" id="MobiDB-lite"/>
    </source>
</evidence>
<comment type="similarity">
    <text evidence="1">Belongs to the enoyl-CoA hydratase/isomerase family.</text>
</comment>
<evidence type="ECO:0000256" key="1">
    <source>
        <dbReference type="ARBA" id="ARBA00005254"/>
    </source>
</evidence>
<dbReference type="NCBIfam" id="NF004524">
    <property type="entry name" value="PRK05869.1"/>
    <property type="match status" value="1"/>
</dbReference>
<comment type="caution">
    <text evidence="5">The sequence shown here is derived from an EMBL/GenBank/DDBJ whole genome shotgun (WGS) entry which is preliminary data.</text>
</comment>
<dbReference type="PANTHER" id="PTHR11941:SF169">
    <property type="entry name" value="(7AS)-7A-METHYL-1,5-DIOXO-2,3,5,6,7,7A-HEXAHYDRO-1H-INDENE-CARBOXYL-COA HYDROLASE"/>
    <property type="match status" value="1"/>
</dbReference>
<dbReference type="Pfam" id="PF00378">
    <property type="entry name" value="ECH_1"/>
    <property type="match status" value="1"/>
</dbReference>
<dbReference type="EMBL" id="JAOL01000103">
    <property type="protein sequence ID" value="EUA90529.1"/>
    <property type="molecule type" value="Genomic_DNA"/>
</dbReference>
<reference evidence="5 6" key="1">
    <citation type="submission" date="2014-01" db="EMBL/GenBank/DDBJ databases">
        <authorList>
            <person name="Dobos K."/>
            <person name="Lenaerts A."/>
            <person name="Ordway D."/>
            <person name="DeGroote M.A."/>
            <person name="Parker T."/>
            <person name="Sizemore C."/>
            <person name="Tallon L.J."/>
            <person name="Sadzewicz L.K."/>
            <person name="Sengamalay N."/>
            <person name="Fraser C.M."/>
            <person name="Hine E."/>
            <person name="Shefchek K.A."/>
            <person name="Das S.P."/>
            <person name="Tettelin H."/>
        </authorList>
    </citation>
    <scope>NUCLEOTIDE SEQUENCE [LARGE SCALE GENOMIC DNA]</scope>
    <source>
        <strain evidence="5 6">Harvey</strain>
    </source>
</reference>
<name>A0ABP3AHX1_MYCUL</name>
<sequence length="355" mass="37688">MNEFVSVVADQGLATLVVFRPPTNAMTRQVYREIVAAADELGRRDDIGAVVLFGGHEIFSAGDDMPELRTLNAPEADTAARVRLEAIDAVAAIPKPTVAAVTGYALGAGLTLALAADWRVSGDNVKFGATEILAGLIPGGGGMGRLTRVVGSSRAKELVFSGRFFDAEEALALGLIDDMVAPTTSTTPPSRGPAAIWNARRAPWPPPRRSSTTSSNWKPPSGPPRNGAAMSSCLPLVSAVLTAVGRAVVTRTTKTVVRLPCMTRSSEIPADAAPNPHATAEEVEAARHDSKLAQVLYHDWEAENYDEKWSISYDQRCVEYARAASTPSCPPKSTPICRMSGRWSLAVVPGFFCST</sequence>
<dbReference type="CDD" id="cd06558">
    <property type="entry name" value="crotonase-like"/>
    <property type="match status" value="1"/>
</dbReference>
<accession>A0ABP3AHX1</accession>
<evidence type="ECO:0000313" key="5">
    <source>
        <dbReference type="EMBL" id="EUA90529.1"/>
    </source>
</evidence>
<feature type="region of interest" description="Disordered" evidence="4">
    <location>
        <begin position="183"/>
        <end position="229"/>
    </location>
</feature>
<keyword evidence="6" id="KW-1185">Reference proteome</keyword>
<dbReference type="PANTHER" id="PTHR11941">
    <property type="entry name" value="ENOYL-COA HYDRATASE-RELATED"/>
    <property type="match status" value="1"/>
</dbReference>
<dbReference type="Gene3D" id="3.90.226.10">
    <property type="entry name" value="2-enoyl-CoA Hydratase, Chain A, domain 1"/>
    <property type="match status" value="1"/>
</dbReference>
<dbReference type="InterPro" id="IPR001753">
    <property type="entry name" value="Enoyl-CoA_hydra/iso"/>
</dbReference>